<keyword evidence="2" id="KW-0812">Transmembrane</keyword>
<dbReference type="OrthoDB" id="2691730at2"/>
<proteinExistence type="predicted"/>
<feature type="compositionally biased region" description="Basic and acidic residues" evidence="1">
    <location>
        <begin position="66"/>
        <end position="80"/>
    </location>
</feature>
<keyword evidence="2" id="KW-0472">Membrane</keyword>
<feature type="compositionally biased region" description="Basic and acidic residues" evidence="1">
    <location>
        <begin position="93"/>
        <end position="102"/>
    </location>
</feature>
<dbReference type="AlphaFoldDB" id="A0A221MC72"/>
<evidence type="ECO:0000313" key="4">
    <source>
        <dbReference type="Proteomes" id="UP000204391"/>
    </source>
</evidence>
<accession>A0A221MC72</accession>
<dbReference type="Gene3D" id="3.30.1490.480">
    <property type="entry name" value="Endolytic murein transglycosylase"/>
    <property type="match status" value="1"/>
</dbReference>
<feature type="transmembrane region" description="Helical" evidence="2">
    <location>
        <begin position="7"/>
        <end position="26"/>
    </location>
</feature>
<reference evidence="3 4" key="1">
    <citation type="journal article" date="2003" name="Int. J. Syst. Evol. Microbiol.">
        <title>Virgibacillus carmonensis sp. nov., Virgibacillus necropolis sp. nov. and Virgibacillus picturae sp. nov., three novel species isolated from deteriorated mural paintings, transfer of the species of the genus salibacillus to Virgibacillus, as Virgibacillus marismortui comb. nov. and Virgibacillus salexigens comb. nov., and emended description of the genus Virgibacillus.</title>
        <authorList>
            <person name="Heyrman J."/>
            <person name="Logan N.A."/>
            <person name="Busse H.J."/>
            <person name="Balcaen A."/>
            <person name="Lebbe L."/>
            <person name="Rodriguez-Diaz M."/>
            <person name="Swings J."/>
            <person name="De Vos P."/>
        </authorList>
    </citation>
    <scope>NUCLEOTIDE SEQUENCE [LARGE SCALE GENOMIC DNA]</scope>
    <source>
        <strain evidence="3 4">LMG 19488</strain>
    </source>
</reference>
<name>A0A221MC72_9BACI</name>
<dbReference type="EMBL" id="CP022437">
    <property type="protein sequence ID" value="ASN05227.1"/>
    <property type="molecule type" value="Genomic_DNA"/>
</dbReference>
<dbReference type="KEGG" id="vne:CFK40_09480"/>
<keyword evidence="2" id="KW-1133">Transmembrane helix</keyword>
<protein>
    <recommendedName>
        <fullName evidence="5">Aminodeoxychorismate lyase</fullName>
    </recommendedName>
</protein>
<evidence type="ECO:0000256" key="2">
    <source>
        <dbReference type="SAM" id="Phobius"/>
    </source>
</evidence>
<dbReference type="Proteomes" id="UP000204391">
    <property type="component" value="Chromosome"/>
</dbReference>
<gene>
    <name evidence="3" type="ORF">CFK40_09480</name>
</gene>
<evidence type="ECO:0008006" key="5">
    <source>
        <dbReference type="Google" id="ProtNLM"/>
    </source>
</evidence>
<organism evidence="3 4">
    <name type="scientific">Virgibacillus necropolis</name>
    <dbReference type="NCBI Taxonomy" id="163877"/>
    <lineage>
        <taxon>Bacteria</taxon>
        <taxon>Bacillati</taxon>
        <taxon>Bacillota</taxon>
        <taxon>Bacilli</taxon>
        <taxon>Bacillales</taxon>
        <taxon>Bacillaceae</taxon>
        <taxon>Virgibacillus</taxon>
    </lineage>
</organism>
<dbReference type="RefSeq" id="WP_089532077.1">
    <property type="nucleotide sequence ID" value="NZ_CP022437.1"/>
</dbReference>
<sequence length="169" mass="19047">MKQPVRAFSIGLFTAGIILLAIVLYFEKPQSKTTNISQQEMIASLEKDGMQVLSDEEYISLSVKNNPEEKKEGKTETEEKDKDDEQTEQPNEAEDKQEKEVKTFSLKIEPGLASSSSISSKLEENGIIDSANEFNQYLEENDYSQYVQIGTFDLTSDMTLNEIAETITN</sequence>
<evidence type="ECO:0000256" key="1">
    <source>
        <dbReference type="SAM" id="MobiDB-lite"/>
    </source>
</evidence>
<evidence type="ECO:0000313" key="3">
    <source>
        <dbReference type="EMBL" id="ASN05227.1"/>
    </source>
</evidence>
<keyword evidence="4" id="KW-1185">Reference proteome</keyword>
<feature type="region of interest" description="Disordered" evidence="1">
    <location>
        <begin position="56"/>
        <end position="104"/>
    </location>
</feature>